<dbReference type="PANTHER" id="PTHR34846:SF5">
    <property type="entry name" value="CARBOXYMUCONOLACTONE DECARBOXYLASE-LIKE DOMAIN-CONTAINING PROTEIN"/>
    <property type="match status" value="1"/>
</dbReference>
<dbReference type="AlphaFoldDB" id="A0A381QNB2"/>
<dbReference type="GO" id="GO:0051920">
    <property type="term" value="F:peroxiredoxin activity"/>
    <property type="evidence" value="ECO:0007669"/>
    <property type="project" value="InterPro"/>
</dbReference>
<reference evidence="2" key="1">
    <citation type="submission" date="2018-05" db="EMBL/GenBank/DDBJ databases">
        <authorList>
            <person name="Lanie J.A."/>
            <person name="Ng W.-L."/>
            <person name="Kazmierczak K.M."/>
            <person name="Andrzejewski T.M."/>
            <person name="Davidsen T.M."/>
            <person name="Wayne K.J."/>
            <person name="Tettelin H."/>
            <person name="Glass J.I."/>
            <person name="Rusch D."/>
            <person name="Podicherti R."/>
            <person name="Tsui H.-C.T."/>
            <person name="Winkler M.E."/>
        </authorList>
    </citation>
    <scope>NUCLEOTIDE SEQUENCE</scope>
</reference>
<sequence length="221" mass="24750">MPRLRRVRRADLHAGAQPIFQMLFGDRDPVDEPGTATGTPGDWWSTFALVPDVFDHAVGGIALYRSPRRLLDPKLRELGQTRVGWCVGSRFVYSQHRKACRTVGIGDEQIEAIEAWETATCFDEAERAVLAYTDALSIQHGRVPDGVFSALQAHLSDEEILELTYIVCTYAMHGVMSRALRLEYDADPPVLVEEPGDEASLGDEYTREEFRRALRIVSDGD</sequence>
<feature type="domain" description="Carboxymuconolactone decarboxylase-like" evidence="1">
    <location>
        <begin position="68"/>
        <end position="134"/>
    </location>
</feature>
<protein>
    <recommendedName>
        <fullName evidence="1">Carboxymuconolactone decarboxylase-like domain-containing protein</fullName>
    </recommendedName>
</protein>
<accession>A0A381QNB2</accession>
<evidence type="ECO:0000259" key="1">
    <source>
        <dbReference type="Pfam" id="PF02627"/>
    </source>
</evidence>
<gene>
    <name evidence="2" type="ORF">METZ01_LOCUS33686</name>
</gene>
<proteinExistence type="predicted"/>
<dbReference type="Pfam" id="PF02627">
    <property type="entry name" value="CMD"/>
    <property type="match status" value="1"/>
</dbReference>
<name>A0A381QNB2_9ZZZZ</name>
<dbReference type="InterPro" id="IPR003779">
    <property type="entry name" value="CMD-like"/>
</dbReference>
<dbReference type="PANTHER" id="PTHR34846">
    <property type="entry name" value="4-CARBOXYMUCONOLACTONE DECARBOXYLASE FAMILY PROTEIN (AFU_ORTHOLOGUE AFUA_6G11590)"/>
    <property type="match status" value="1"/>
</dbReference>
<dbReference type="InterPro" id="IPR029032">
    <property type="entry name" value="AhpD-like"/>
</dbReference>
<evidence type="ECO:0000313" key="2">
    <source>
        <dbReference type="EMBL" id="SUZ80832.1"/>
    </source>
</evidence>
<dbReference type="SUPFAM" id="SSF69118">
    <property type="entry name" value="AhpD-like"/>
    <property type="match status" value="1"/>
</dbReference>
<organism evidence="2">
    <name type="scientific">marine metagenome</name>
    <dbReference type="NCBI Taxonomy" id="408172"/>
    <lineage>
        <taxon>unclassified sequences</taxon>
        <taxon>metagenomes</taxon>
        <taxon>ecological metagenomes</taxon>
    </lineage>
</organism>
<dbReference type="EMBL" id="UINC01001443">
    <property type="protein sequence ID" value="SUZ80832.1"/>
    <property type="molecule type" value="Genomic_DNA"/>
</dbReference>
<dbReference type="Gene3D" id="1.20.1290.10">
    <property type="entry name" value="AhpD-like"/>
    <property type="match status" value="1"/>
</dbReference>